<accession>A0A7R9M612</accession>
<proteinExistence type="predicted"/>
<dbReference type="EMBL" id="CAJPVJ010007335">
    <property type="protein sequence ID" value="CAG2171153.1"/>
    <property type="molecule type" value="Genomic_DNA"/>
</dbReference>
<dbReference type="Proteomes" id="UP000728032">
    <property type="component" value="Unassembled WGS sequence"/>
</dbReference>
<dbReference type="Gene3D" id="3.40.50.720">
    <property type="entry name" value="NAD(P)-binding Rossmann-like Domain"/>
    <property type="match status" value="1"/>
</dbReference>
<dbReference type="AlphaFoldDB" id="A0A7R9M612"/>
<dbReference type="InterPro" id="IPR036291">
    <property type="entry name" value="NAD(P)-bd_dom_sf"/>
</dbReference>
<dbReference type="OrthoDB" id="5545019at2759"/>
<dbReference type="SUPFAM" id="SSF51735">
    <property type="entry name" value="NAD(P)-binding Rossmann-fold domains"/>
    <property type="match status" value="1"/>
</dbReference>
<organism evidence="1">
    <name type="scientific">Oppiella nova</name>
    <dbReference type="NCBI Taxonomy" id="334625"/>
    <lineage>
        <taxon>Eukaryota</taxon>
        <taxon>Metazoa</taxon>
        <taxon>Ecdysozoa</taxon>
        <taxon>Arthropoda</taxon>
        <taxon>Chelicerata</taxon>
        <taxon>Arachnida</taxon>
        <taxon>Acari</taxon>
        <taxon>Acariformes</taxon>
        <taxon>Sarcoptiformes</taxon>
        <taxon>Oribatida</taxon>
        <taxon>Brachypylina</taxon>
        <taxon>Oppioidea</taxon>
        <taxon>Oppiidae</taxon>
        <taxon>Oppiella</taxon>
    </lineage>
</organism>
<gene>
    <name evidence="1" type="ORF">ONB1V03_LOCUS10617</name>
</gene>
<name>A0A7R9M612_9ACAR</name>
<protein>
    <submittedName>
        <fullName evidence="1">Uncharacterized protein</fullName>
    </submittedName>
</protein>
<evidence type="ECO:0000313" key="1">
    <source>
        <dbReference type="EMBL" id="CAD7653966.1"/>
    </source>
</evidence>
<sequence length="103" mass="11809">MPVPLLSIYSATKAYIDSISRALHEEYKDKGIVIQNSLSTYWLPNKEQSVRNALLAIGSQSRACDPLVVALKTYSSMKKNNCYLKRHILYEELRDRIYTPINS</sequence>
<keyword evidence="2" id="KW-1185">Reference proteome</keyword>
<dbReference type="EMBL" id="OC922160">
    <property type="protein sequence ID" value="CAD7653966.1"/>
    <property type="molecule type" value="Genomic_DNA"/>
</dbReference>
<reference evidence="1" key="1">
    <citation type="submission" date="2020-11" db="EMBL/GenBank/DDBJ databases">
        <authorList>
            <person name="Tran Van P."/>
        </authorList>
    </citation>
    <scope>NUCLEOTIDE SEQUENCE</scope>
</reference>
<evidence type="ECO:0000313" key="2">
    <source>
        <dbReference type="Proteomes" id="UP000728032"/>
    </source>
</evidence>